<name>A0A915KBP5_ROMCU</name>
<accession>A0A915KBP5</accession>
<dbReference type="WBParaSite" id="nRc.2.0.1.t35790-RA">
    <property type="protein sequence ID" value="nRc.2.0.1.t35790-RA"/>
    <property type="gene ID" value="nRc.2.0.1.g35790"/>
</dbReference>
<evidence type="ECO:0000313" key="2">
    <source>
        <dbReference type="WBParaSite" id="nRc.2.0.1.t35790-RA"/>
    </source>
</evidence>
<reference evidence="2" key="1">
    <citation type="submission" date="2022-11" db="UniProtKB">
        <authorList>
            <consortium name="WormBaseParasite"/>
        </authorList>
    </citation>
    <scope>IDENTIFICATION</scope>
</reference>
<organism evidence="1 2">
    <name type="scientific">Romanomermis culicivorax</name>
    <name type="common">Nematode worm</name>
    <dbReference type="NCBI Taxonomy" id="13658"/>
    <lineage>
        <taxon>Eukaryota</taxon>
        <taxon>Metazoa</taxon>
        <taxon>Ecdysozoa</taxon>
        <taxon>Nematoda</taxon>
        <taxon>Enoplea</taxon>
        <taxon>Dorylaimia</taxon>
        <taxon>Mermithida</taxon>
        <taxon>Mermithoidea</taxon>
        <taxon>Mermithidae</taxon>
        <taxon>Romanomermis</taxon>
    </lineage>
</organism>
<protein>
    <submittedName>
        <fullName evidence="2">Uncharacterized protein</fullName>
    </submittedName>
</protein>
<sequence length="67" mass="7703">MLNATKSEIDTFDQPIKMNKKKEYPACRCHITEMTTMNAKIVMHHKAATDLMINTIDQPSTTTLCFR</sequence>
<proteinExistence type="predicted"/>
<keyword evidence="1" id="KW-1185">Reference proteome</keyword>
<dbReference type="AlphaFoldDB" id="A0A915KBP5"/>
<evidence type="ECO:0000313" key="1">
    <source>
        <dbReference type="Proteomes" id="UP000887565"/>
    </source>
</evidence>
<dbReference type="Proteomes" id="UP000887565">
    <property type="component" value="Unplaced"/>
</dbReference>